<dbReference type="EMBL" id="HBIO01018969">
    <property type="protein sequence ID" value="CAE0469731.1"/>
    <property type="molecule type" value="Transcribed_RNA"/>
</dbReference>
<dbReference type="PANTHER" id="PTHR12609">
    <property type="entry name" value="MICROTUBULE ASSOCIATED PROTEIN XMAP215"/>
    <property type="match status" value="1"/>
</dbReference>
<feature type="region of interest" description="Disordered" evidence="4">
    <location>
        <begin position="454"/>
        <end position="543"/>
    </location>
</feature>
<dbReference type="Gene3D" id="1.25.10.10">
    <property type="entry name" value="Leucine-rich Repeat Variant"/>
    <property type="match status" value="5"/>
</dbReference>
<evidence type="ECO:0000256" key="4">
    <source>
        <dbReference type="SAM" id="MobiDB-lite"/>
    </source>
</evidence>
<feature type="domain" description="TOG" evidence="5">
    <location>
        <begin position="841"/>
        <end position="1106"/>
    </location>
</feature>
<feature type="compositionally biased region" description="Low complexity" evidence="4">
    <location>
        <begin position="1124"/>
        <end position="1143"/>
    </location>
</feature>
<dbReference type="GO" id="GO:0005856">
    <property type="term" value="C:cytoskeleton"/>
    <property type="evidence" value="ECO:0007669"/>
    <property type="project" value="UniProtKB-SubCell"/>
</dbReference>
<keyword evidence="3" id="KW-0206">Cytoskeleton</keyword>
<dbReference type="GO" id="GO:0046785">
    <property type="term" value="P:microtubule polymerization"/>
    <property type="evidence" value="ECO:0007669"/>
    <property type="project" value="InterPro"/>
</dbReference>
<protein>
    <recommendedName>
        <fullName evidence="5">TOG domain-containing protein</fullName>
    </recommendedName>
</protein>
<dbReference type="InterPro" id="IPR045110">
    <property type="entry name" value="XMAP215"/>
</dbReference>
<dbReference type="SUPFAM" id="SSF48371">
    <property type="entry name" value="ARM repeat"/>
    <property type="match status" value="1"/>
</dbReference>
<dbReference type="GO" id="GO:0061863">
    <property type="term" value="F:microtubule plus end polymerase"/>
    <property type="evidence" value="ECO:0007669"/>
    <property type="project" value="InterPro"/>
</dbReference>
<feature type="compositionally biased region" description="Polar residues" evidence="4">
    <location>
        <begin position="504"/>
        <end position="528"/>
    </location>
</feature>
<dbReference type="Pfam" id="PF21041">
    <property type="entry name" value="XMAP215_CLASP_TOG"/>
    <property type="match status" value="1"/>
</dbReference>
<organism evidence="6">
    <name type="scientific">Chaetoceros debilis</name>
    <dbReference type="NCBI Taxonomy" id="122233"/>
    <lineage>
        <taxon>Eukaryota</taxon>
        <taxon>Sar</taxon>
        <taxon>Stramenopiles</taxon>
        <taxon>Ochrophyta</taxon>
        <taxon>Bacillariophyta</taxon>
        <taxon>Coscinodiscophyceae</taxon>
        <taxon>Chaetocerotophycidae</taxon>
        <taxon>Chaetocerotales</taxon>
        <taxon>Chaetocerotaceae</taxon>
        <taxon>Chaetoceros</taxon>
    </lineage>
</organism>
<dbReference type="InterPro" id="IPR048491">
    <property type="entry name" value="XMAP215_CLASP_TOG"/>
</dbReference>
<proteinExistence type="predicted"/>
<evidence type="ECO:0000313" key="6">
    <source>
        <dbReference type="EMBL" id="CAE0469731.1"/>
    </source>
</evidence>
<feature type="region of interest" description="Disordered" evidence="4">
    <location>
        <begin position="1471"/>
        <end position="1518"/>
    </location>
</feature>
<feature type="domain" description="TOG" evidence="5">
    <location>
        <begin position="1239"/>
        <end position="1459"/>
    </location>
</feature>
<feature type="compositionally biased region" description="Basic residues" evidence="4">
    <location>
        <begin position="531"/>
        <end position="543"/>
    </location>
</feature>
<feature type="region of interest" description="Disordered" evidence="4">
    <location>
        <begin position="1098"/>
        <end position="1229"/>
    </location>
</feature>
<dbReference type="InterPro" id="IPR011989">
    <property type="entry name" value="ARM-like"/>
</dbReference>
<evidence type="ECO:0000259" key="5">
    <source>
        <dbReference type="SMART" id="SM01349"/>
    </source>
</evidence>
<evidence type="ECO:0000256" key="2">
    <source>
        <dbReference type="ARBA" id="ARBA00022490"/>
    </source>
</evidence>
<comment type="subcellular location">
    <subcellularLocation>
        <location evidence="1">Cytoplasm</location>
        <location evidence="1">Cytoskeleton</location>
    </subcellularLocation>
</comment>
<feature type="domain" description="TOG" evidence="5">
    <location>
        <begin position="209"/>
        <end position="452"/>
    </location>
</feature>
<sequence length="2211" mass="240277">MLKDSNASALDSALRLAFGYLDFCEGGCNPEQVTALATSIVTGPALAATRPSSAKLTDCTLMKMMEVSRGEPSSIHTVVELLLTHGITSRKPKVVMKSVAMILEAAKTFGAATLPLSKVSSSAPKMLSHVNGTVRDNGIQILAEICRAVGSKDALSNVIEAMKSAQVAELDQHLSKQPDALPPSVGLRYVEESSSTNALDDLQAGSEADAAQRLAARKAVNLFEALRGSEYKEKMKQVKWSEKVAALDILLKCGGEKPYKLAQPSSSANYVPLISELKKLLKHTHFAVKSKTIAAINMICEGVGEKLFAHLKPMLSILLNLCKDKKVTKASQNGLDVLFGNIIGFSHLIDKEDGLPPFLNEKKEKSTIVRQISLSFLLRCIERCDSAGPRGYLDEELASNVANLCVDKTKDSDSGVRKEAIAALKGLLNYGDEGIQAVAMDSVGKLERDNPRAYKSLMSNASPPRRAESRPPTSSRQRTTPEKIPATAASTTSRNKATPKRRSNLPSSFNNSATTSRRKSNLPNSFGSPVQKKKSAPVVAKKKTASSDAAFSVDLDESNMPNVDDATEYMSSLDIQGWSDHEEEDGVFSGLQSTNWKFRKGAIESLIAFTKTEQAREEGMSYVGKVVVLVKHYTKEFKESNFNVLKAAASLFLAICDLLEKLDHPMDNWICNDAVFIAVSKIADKKYSTVAGPLLYRLCEVQLPEIILHLSISTVNPIKSPLPHEGLLTWANDFCKEFGAASIGKCLTSFISWVLKECESSNVKVKATAISLVGEMYKQLGPVMKAMIASVVTKESLKAQMDKTFDSCPYDSSLSAAIPQKKCLARNDSNSNADGEGAGLDIEIPKADLLSELSPDIISQMGAKVNKDSWKLRKAALEEVEGACEQYKGIISTSPDCMKGLTDLIRALNSRLSDSQSNLKPIAARNISSILNSIDATSQAKLGKLVYSSLIHAGMSDNKKITRDAAIEALIKGTLQTELDGGGVNPTAMEPLIAAFASEVEDSEYKAVGLPDILHIMIERSDYFPTLTSTTSKGRTILTQFSKNLVGCLTSNKSETRSLAETLLNKCIDNGVLNFTLIEKSAQKLKPVEQGKVKPVLESFRGSGGAQVSRAPSRASTQGRPRTRAPSRASSTRSRSRTPAPQRSHSRASTRSGRTRERNLSTTRARSRSSVRSRPMPTAGYNDLDELLDDPSFHPMKARTPSNSNKRQRAMRQREHIPEYPEEPTSKDAMQPLRKSWSPLLPPATVDILFPQDGISKQDDASPGCDLLIHAMSLVKRDGEEDLFIEQLDLIIRWFLLAFCCRDTTSGLESLLSFLTQMLSLVRDQGYQLSDSECSMLVPYVLEKAGVAKGRFRDKMRELIDFFTSGEIYPSSKYGSIVCVSVLEKSSNSKTRVIAANGIQDCVDSCGLPGVGKKGLQLIAKAFSDETMPENKAAYLDAIEAIVDKMNGDTNKYFKVCGSTNLSRNAKEAIEKRINSGSSNKSMKRQSVGGKALRRPLAPSDVQRVNSSPQPDMEQEREFPALDLQPSTDANEGDMMNAEAVDGPFTFSFQSNSRDDGATSTQPIIERVGRTSLLPDDRDSNSGAAASLRERLKHIRDKHRQEVDITGVGLPISTQESSSLASSCPLYDEIVKHVNILLSEPTPLREMNAKFTNALIGLRQFHSSLSNNNSDSTGTDPKLLQDLRKYLHRKVPECVGILTRVLEFGFQCGTPVHPQALSVPLLSVSIAGLMAIFLDAQLASQVSEKTLSLVIHRGTVSLLDRRLSAASDSSGLDASTCKKMVKAINKLAIQASYGAKRHISIQTLISLQMKYCLSSDPSTPSDENTSSAHRMSRIITKLFSRVIKAEENEMTPFSSSHFDLGPVLKAMDKVLIRCQAQWTSASTITSAVTSIGSALDSYSPDDYMGPCKEMMNSFAKHILKSKTSQGKIDELRKIFDEVGLHSTSQAGISFSTCCQEQGLAPLFKTTSLPPIDPSTSYDVDYLSELIYAVGGAEEDCGRVDAMEDLRDYLDAHKEIDIEAHLSGVSAPFRKYILEQLKSPFRNLMTKSDRSLLSGFSSAPAVPGSSRSVVSEFSEGRQSMSEKLRFLKNKINATEARLSNSETGAVPVVASGPLFTSTPGPTSVPPITFESPASEVKPAVTIQSASTEPNSAMSSLRQRLAAAAVRANAKSPEAAISTQRPSLAVGNAAALRARLNSVKRMSSIGTETRQKF</sequence>
<dbReference type="SMART" id="SM01349">
    <property type="entry name" value="TOG"/>
    <property type="match status" value="4"/>
</dbReference>
<dbReference type="GO" id="GO:0030951">
    <property type="term" value="P:establishment or maintenance of microtubule cytoskeleton polarity"/>
    <property type="evidence" value="ECO:0007669"/>
    <property type="project" value="InterPro"/>
</dbReference>
<feature type="domain" description="TOG" evidence="5">
    <location>
        <begin position="568"/>
        <end position="816"/>
    </location>
</feature>
<keyword evidence="2" id="KW-0963">Cytoplasm</keyword>
<dbReference type="GO" id="GO:0007051">
    <property type="term" value="P:spindle organization"/>
    <property type="evidence" value="ECO:0007669"/>
    <property type="project" value="InterPro"/>
</dbReference>
<reference evidence="6" key="1">
    <citation type="submission" date="2021-01" db="EMBL/GenBank/DDBJ databases">
        <authorList>
            <person name="Corre E."/>
            <person name="Pelletier E."/>
            <person name="Niang G."/>
            <person name="Scheremetjew M."/>
            <person name="Finn R."/>
            <person name="Kale V."/>
            <person name="Holt S."/>
            <person name="Cochrane G."/>
            <person name="Meng A."/>
            <person name="Brown T."/>
            <person name="Cohen L."/>
        </authorList>
    </citation>
    <scope>NUCLEOTIDE SEQUENCE</scope>
    <source>
        <strain evidence="6">MM31A-1</strain>
    </source>
</reference>
<evidence type="ECO:0000256" key="1">
    <source>
        <dbReference type="ARBA" id="ARBA00004245"/>
    </source>
</evidence>
<dbReference type="InterPro" id="IPR016024">
    <property type="entry name" value="ARM-type_fold"/>
</dbReference>
<dbReference type="InterPro" id="IPR034085">
    <property type="entry name" value="TOG"/>
</dbReference>
<dbReference type="GO" id="GO:0051010">
    <property type="term" value="F:microtubule plus-end binding"/>
    <property type="evidence" value="ECO:0007669"/>
    <property type="project" value="InterPro"/>
</dbReference>
<gene>
    <name evidence="6" type="ORF">CDEB00056_LOCUS14584</name>
</gene>
<name>A0A7S3VBE0_9STRA</name>
<evidence type="ECO:0000256" key="3">
    <source>
        <dbReference type="ARBA" id="ARBA00023212"/>
    </source>
</evidence>
<accession>A0A7S3VBE0</accession>